<name>A0A6L2JKA5_TANCI</name>
<dbReference type="Gene3D" id="2.40.70.10">
    <property type="entry name" value="Acid Proteases"/>
    <property type="match status" value="1"/>
</dbReference>
<gene>
    <name evidence="2" type="ORF">Tci_009344</name>
</gene>
<organism evidence="2">
    <name type="scientific">Tanacetum cinerariifolium</name>
    <name type="common">Dalmatian daisy</name>
    <name type="synonym">Chrysanthemum cinerariifolium</name>
    <dbReference type="NCBI Taxonomy" id="118510"/>
    <lineage>
        <taxon>Eukaryota</taxon>
        <taxon>Viridiplantae</taxon>
        <taxon>Streptophyta</taxon>
        <taxon>Embryophyta</taxon>
        <taxon>Tracheophyta</taxon>
        <taxon>Spermatophyta</taxon>
        <taxon>Magnoliopsida</taxon>
        <taxon>eudicotyledons</taxon>
        <taxon>Gunneridae</taxon>
        <taxon>Pentapetalae</taxon>
        <taxon>asterids</taxon>
        <taxon>campanulids</taxon>
        <taxon>Asterales</taxon>
        <taxon>Asteraceae</taxon>
        <taxon>Asteroideae</taxon>
        <taxon>Anthemideae</taxon>
        <taxon>Anthemidinae</taxon>
        <taxon>Tanacetum</taxon>
    </lineage>
</organism>
<dbReference type="InterPro" id="IPR021109">
    <property type="entry name" value="Peptidase_aspartic_dom_sf"/>
</dbReference>
<accession>A0A6L2JKA5</accession>
<protein>
    <submittedName>
        <fullName evidence="2">Uncharacterized protein</fullName>
    </submittedName>
</protein>
<dbReference type="EMBL" id="BKCJ010000920">
    <property type="protein sequence ID" value="GEU37366.1"/>
    <property type="molecule type" value="Genomic_DNA"/>
</dbReference>
<feature type="region of interest" description="Disordered" evidence="1">
    <location>
        <begin position="594"/>
        <end position="615"/>
    </location>
</feature>
<evidence type="ECO:0000256" key="1">
    <source>
        <dbReference type="SAM" id="MobiDB-lite"/>
    </source>
</evidence>
<proteinExistence type="predicted"/>
<sequence length="764" mass="86549">HKVKRTEDELWKVIEETIKMKLSGLRVKESSNVKEAKELIISMANENDQPTGEDDLTTKVDKLTKQLDTFIGWIQAQSSNQPKAREIPMKERYDDFVTNEEDDDTESAYIFKEPDHGSHHPFKVKAMIDISTKEKVIFAQLKLTSHALAWWNFMLKSLKLFPNKGIINYRGGNRTTTTTLVNDVVELESVQEADKSLSVMTKQKEKASNTKGQPDEKEELFTLNIQVKKEVIEVTVDAGSQKNLISASLVQKLGLTTTPHSSPYLSGWIQKDMDTQVNQESTDLVRFLLGVRNFFLVPYVQSKTRVSLVPGLTPRTSSGVRMSEGHWFSFENKSGGYAKKCFKEITLSLKGWKKKLFLIDKRVASEAMSWRHIDTDVRDDFLISYNEGDANHIAEHVILILITMEDFLNLHDWNRTLVSKGDPIPDNEYPLVRTTAPLPVGSVISGTISVAPINHSIPKPLNETDGYKGKKVETSIVNLSNHTRDPTPPLVDKTLEDQFIQENDQTRNADLLDENEVLRSLTNYEVVRRTYQSFRRSILSQAELLRRFEQLNRDHLDLYNRSEVHTNELNRLRSDFQMERWSNNGSSKKLVLLESTHAQSSDKERELSDRQKDMERESDELRKLLLTRMRVLEEGKARLVGQLAQSERARQGVIRDFISTVVGRLLTSVEYWKSLAIPIGLSFTAGWLGGLSLGQKEDEIVKISDSHHLSLEDLIKVSPGTPPTTTYDQAGSSVKNGVSGLAKLDSLNAHPAKTLIEPPLKTAA</sequence>
<dbReference type="AlphaFoldDB" id="A0A6L2JKA5"/>
<feature type="non-terminal residue" evidence="2">
    <location>
        <position position="1"/>
    </location>
</feature>
<evidence type="ECO:0000313" key="2">
    <source>
        <dbReference type="EMBL" id="GEU37366.1"/>
    </source>
</evidence>
<reference evidence="2" key="1">
    <citation type="journal article" date="2019" name="Sci. Rep.">
        <title>Draft genome of Tanacetum cinerariifolium, the natural source of mosquito coil.</title>
        <authorList>
            <person name="Yamashiro T."/>
            <person name="Shiraishi A."/>
            <person name="Satake H."/>
            <person name="Nakayama K."/>
        </authorList>
    </citation>
    <scope>NUCLEOTIDE SEQUENCE</scope>
</reference>
<comment type="caution">
    <text evidence="2">The sequence shown here is derived from an EMBL/GenBank/DDBJ whole genome shotgun (WGS) entry which is preliminary data.</text>
</comment>
<feature type="compositionally biased region" description="Basic and acidic residues" evidence="1">
    <location>
        <begin position="600"/>
        <end position="615"/>
    </location>
</feature>